<dbReference type="Gene3D" id="3.20.20.370">
    <property type="entry name" value="Glycoside hydrolase/deacetylase"/>
    <property type="match status" value="1"/>
</dbReference>
<dbReference type="RefSeq" id="WP_344515308.1">
    <property type="nucleotide sequence ID" value="NZ_BAAAQD010000054.1"/>
</dbReference>
<dbReference type="InterPro" id="IPR011330">
    <property type="entry name" value="Glyco_hydro/deAcase_b/a-brl"/>
</dbReference>
<reference evidence="5 6" key="1">
    <citation type="journal article" date="2019" name="Int. J. Syst. Evol. Microbiol.">
        <title>The Global Catalogue of Microorganisms (GCM) 10K type strain sequencing project: providing services to taxonomists for standard genome sequencing and annotation.</title>
        <authorList>
            <consortium name="The Broad Institute Genomics Platform"/>
            <consortium name="The Broad Institute Genome Sequencing Center for Infectious Disease"/>
            <person name="Wu L."/>
            <person name="Ma J."/>
        </authorList>
    </citation>
    <scope>NUCLEOTIDE SEQUENCE [LARGE SCALE GENOMIC DNA]</scope>
    <source>
        <strain evidence="5 6">JCM 15933</strain>
    </source>
</reference>
<dbReference type="Proteomes" id="UP001501470">
    <property type="component" value="Unassembled WGS sequence"/>
</dbReference>
<keyword evidence="2" id="KW-0378">Hydrolase</keyword>
<dbReference type="PANTHER" id="PTHR10587:SF133">
    <property type="entry name" value="CHITIN DEACETYLASE 1-RELATED"/>
    <property type="match status" value="1"/>
</dbReference>
<protein>
    <recommendedName>
        <fullName evidence="4">NodB homology domain-containing protein</fullName>
    </recommendedName>
</protein>
<feature type="compositionally biased region" description="Low complexity" evidence="3">
    <location>
        <begin position="54"/>
        <end position="70"/>
    </location>
</feature>
<name>A0ABN2DG93_9ACTN</name>
<evidence type="ECO:0000259" key="4">
    <source>
        <dbReference type="PROSITE" id="PS51677"/>
    </source>
</evidence>
<dbReference type="PROSITE" id="PS51677">
    <property type="entry name" value="NODB"/>
    <property type="match status" value="1"/>
</dbReference>
<evidence type="ECO:0000313" key="5">
    <source>
        <dbReference type="EMBL" id="GAA1575282.1"/>
    </source>
</evidence>
<feature type="region of interest" description="Disordered" evidence="3">
    <location>
        <begin position="49"/>
        <end position="70"/>
    </location>
</feature>
<accession>A0ABN2DG93</accession>
<evidence type="ECO:0000256" key="1">
    <source>
        <dbReference type="ARBA" id="ARBA00022723"/>
    </source>
</evidence>
<dbReference type="Pfam" id="PF01522">
    <property type="entry name" value="Polysacc_deac_1"/>
    <property type="match status" value="1"/>
</dbReference>
<keyword evidence="1" id="KW-0479">Metal-binding</keyword>
<dbReference type="SUPFAM" id="SSF88713">
    <property type="entry name" value="Glycoside hydrolase/deacetylase"/>
    <property type="match status" value="1"/>
</dbReference>
<dbReference type="CDD" id="cd10917">
    <property type="entry name" value="CE4_NodB_like_6s_7s"/>
    <property type="match status" value="1"/>
</dbReference>
<feature type="domain" description="NodB homology" evidence="4">
    <location>
        <begin position="86"/>
        <end position="267"/>
    </location>
</feature>
<evidence type="ECO:0000256" key="2">
    <source>
        <dbReference type="ARBA" id="ARBA00022801"/>
    </source>
</evidence>
<organism evidence="5 6">
    <name type="scientific">Dactylosporangium maewongense</name>
    <dbReference type="NCBI Taxonomy" id="634393"/>
    <lineage>
        <taxon>Bacteria</taxon>
        <taxon>Bacillati</taxon>
        <taxon>Actinomycetota</taxon>
        <taxon>Actinomycetes</taxon>
        <taxon>Micromonosporales</taxon>
        <taxon>Micromonosporaceae</taxon>
        <taxon>Dactylosporangium</taxon>
    </lineage>
</organism>
<gene>
    <name evidence="5" type="ORF">GCM10009827_116410</name>
</gene>
<proteinExistence type="predicted"/>
<keyword evidence="6" id="KW-1185">Reference proteome</keyword>
<dbReference type="InterPro" id="IPR002509">
    <property type="entry name" value="NODB_dom"/>
</dbReference>
<evidence type="ECO:0000313" key="6">
    <source>
        <dbReference type="Proteomes" id="UP001501470"/>
    </source>
</evidence>
<comment type="caution">
    <text evidence="5">The sequence shown here is derived from an EMBL/GenBank/DDBJ whole genome shotgun (WGS) entry which is preliminary data.</text>
</comment>
<sequence>MPLRRIAVLGLTILMLTLTLGGSRGSSGPPAPAVAAPVAAVPVVAEHREPTVQPSVPSPVASPSVSSPVVVTGDGPAGTVRKTGSDAVALTFDDGPWDDTPAVLDLLAQYHVKATFCMVGRQVAARAEMVRRMVAEGHTLCNHSWSHDEMLRTRTPDQIRSDMQRTNDAIRAVAPGAVIGYFRAPGGNWSPGIVSIAAGLGMTSISWTVDPRDWSGPGVQSVVNTVLTKTRPGGVVLLHDGAGPQTVAALRTILPDLAGRFTLIALPAPTSVAQIPPRRMSRADE</sequence>
<dbReference type="InterPro" id="IPR050248">
    <property type="entry name" value="Polysacc_deacetylase_ArnD"/>
</dbReference>
<dbReference type="EMBL" id="BAAAQD010000054">
    <property type="protein sequence ID" value="GAA1575282.1"/>
    <property type="molecule type" value="Genomic_DNA"/>
</dbReference>
<dbReference type="PANTHER" id="PTHR10587">
    <property type="entry name" value="GLYCOSYL TRANSFERASE-RELATED"/>
    <property type="match status" value="1"/>
</dbReference>
<evidence type="ECO:0000256" key="3">
    <source>
        <dbReference type="SAM" id="MobiDB-lite"/>
    </source>
</evidence>